<dbReference type="EMBL" id="FZQB01000016">
    <property type="protein sequence ID" value="SNT76188.1"/>
    <property type="molecule type" value="Genomic_DNA"/>
</dbReference>
<proteinExistence type="predicted"/>
<dbReference type="OrthoDB" id="7497550at2"/>
<protein>
    <submittedName>
        <fullName evidence="1">Uncharacterized protein</fullName>
    </submittedName>
</protein>
<accession>A0A239Q1J1</accession>
<gene>
    <name evidence="1" type="ORF">SAMN05444959_11653</name>
</gene>
<dbReference type="Proteomes" id="UP000198307">
    <property type="component" value="Unassembled WGS sequence"/>
</dbReference>
<sequence length="114" mass="12124">MRPIPIKEAERILPLMSDLGGLQIEGTLLRPEVPTGGGGLRLSVEFDRSSAGVGPGISHAAIGTARYLWRTSGEYASTPLPGSVQLSLGGAPWHRPENAEDPGTRMFFRPGLAF</sequence>
<dbReference type="AlphaFoldDB" id="A0A239Q1J1"/>
<dbReference type="RefSeq" id="WP_143811477.1">
    <property type="nucleotide sequence ID" value="NZ_CP067130.1"/>
</dbReference>
<evidence type="ECO:0000313" key="1">
    <source>
        <dbReference type="EMBL" id="SNT76188.1"/>
    </source>
</evidence>
<evidence type="ECO:0000313" key="2">
    <source>
        <dbReference type="Proteomes" id="UP000198307"/>
    </source>
</evidence>
<reference evidence="1 2" key="1">
    <citation type="submission" date="2017-07" db="EMBL/GenBank/DDBJ databases">
        <authorList>
            <person name="Sun Z.S."/>
            <person name="Albrecht U."/>
            <person name="Echele G."/>
            <person name="Lee C.C."/>
        </authorList>
    </citation>
    <scope>NUCLEOTIDE SEQUENCE [LARGE SCALE GENOMIC DNA]</scope>
    <source>
        <strain evidence="1 2">DSM 14827</strain>
    </source>
</reference>
<organism evidence="1 2">
    <name type="scientific">Paracoccus seriniphilus</name>
    <dbReference type="NCBI Taxonomy" id="184748"/>
    <lineage>
        <taxon>Bacteria</taxon>
        <taxon>Pseudomonadati</taxon>
        <taxon>Pseudomonadota</taxon>
        <taxon>Alphaproteobacteria</taxon>
        <taxon>Rhodobacterales</taxon>
        <taxon>Paracoccaceae</taxon>
        <taxon>Paracoccus</taxon>
    </lineage>
</organism>
<name>A0A239Q1J1_9RHOB</name>
<keyword evidence="2" id="KW-1185">Reference proteome</keyword>